<dbReference type="InterPro" id="IPR045474">
    <property type="entry name" value="GEVED"/>
</dbReference>
<feature type="region of interest" description="Disordered" evidence="2">
    <location>
        <begin position="452"/>
        <end position="471"/>
    </location>
</feature>
<feature type="domain" description="YSIRK Gram-positive signal peptide" evidence="3">
    <location>
        <begin position="9"/>
        <end position="33"/>
    </location>
</feature>
<evidence type="ECO:0000259" key="6">
    <source>
        <dbReference type="Pfam" id="PF20009"/>
    </source>
</evidence>
<evidence type="ECO:0000256" key="2">
    <source>
        <dbReference type="SAM" id="MobiDB-lite"/>
    </source>
</evidence>
<evidence type="ECO:0000313" key="8">
    <source>
        <dbReference type="Proteomes" id="UP000308186"/>
    </source>
</evidence>
<feature type="region of interest" description="Disordered" evidence="2">
    <location>
        <begin position="1245"/>
        <end position="1266"/>
    </location>
</feature>
<dbReference type="NCBIfam" id="TIGR03726">
    <property type="entry name" value="strep_RK_lipo"/>
    <property type="match status" value="1"/>
</dbReference>
<feature type="domain" description="CshA" evidence="5">
    <location>
        <begin position="1448"/>
        <end position="1560"/>
    </location>
</feature>
<organism evidence="7 8">
    <name type="scientific">Streptococcus salivarius</name>
    <dbReference type="NCBI Taxonomy" id="1304"/>
    <lineage>
        <taxon>Bacteria</taxon>
        <taxon>Bacillati</taxon>
        <taxon>Bacillota</taxon>
        <taxon>Bacilli</taxon>
        <taxon>Lactobacillales</taxon>
        <taxon>Streptococcaceae</taxon>
        <taxon>Streptococcus</taxon>
    </lineage>
</organism>
<feature type="compositionally biased region" description="Polar residues" evidence="2">
    <location>
        <begin position="452"/>
        <end position="463"/>
    </location>
</feature>
<evidence type="ECO:0000259" key="3">
    <source>
        <dbReference type="Pfam" id="PF04650"/>
    </source>
</evidence>
<gene>
    <name evidence="7" type="ORF">FBF48_02480</name>
</gene>
<accession>A0AAX2V393</accession>
<dbReference type="InterPro" id="IPR021197">
    <property type="entry name" value="Cross-wall-target_lipo_motif"/>
</dbReference>
<feature type="domain" description="CshA" evidence="5">
    <location>
        <begin position="1346"/>
        <end position="1445"/>
    </location>
</feature>
<feature type="domain" description="CshA" evidence="5">
    <location>
        <begin position="739"/>
        <end position="844"/>
    </location>
</feature>
<dbReference type="Proteomes" id="UP000308186">
    <property type="component" value="Unassembled WGS sequence"/>
</dbReference>
<proteinExistence type="predicted"/>
<feature type="domain" description="Surface adhesin CshA non-repetitive" evidence="4">
    <location>
        <begin position="248"/>
        <end position="552"/>
    </location>
</feature>
<feature type="region of interest" description="Disordered" evidence="2">
    <location>
        <begin position="2000"/>
        <end position="2055"/>
    </location>
</feature>
<dbReference type="NCBIfam" id="TIGR04225">
    <property type="entry name" value="CshA_fibril_rpt"/>
    <property type="match status" value="12"/>
</dbReference>
<dbReference type="RefSeq" id="WP_139723807.1">
    <property type="nucleotide sequence ID" value="NZ_VDCW01000003.1"/>
</dbReference>
<dbReference type="EMBL" id="VDCW01000003">
    <property type="protein sequence ID" value="TNF68057.1"/>
    <property type="molecule type" value="Genomic_DNA"/>
</dbReference>
<protein>
    <submittedName>
        <fullName evidence="7">YSIRK-type signal peptide-containing protein</fullName>
    </submittedName>
</protein>
<feature type="domain" description="GEVED" evidence="6">
    <location>
        <begin position="655"/>
        <end position="732"/>
    </location>
</feature>
<feature type="compositionally biased region" description="Low complexity" evidence="2">
    <location>
        <begin position="93"/>
        <end position="167"/>
    </location>
</feature>
<feature type="region of interest" description="Disordered" evidence="2">
    <location>
        <begin position="1881"/>
        <end position="1904"/>
    </location>
</feature>
<evidence type="ECO:0000256" key="1">
    <source>
        <dbReference type="ARBA" id="ARBA00022729"/>
    </source>
</evidence>
<evidence type="ECO:0000313" key="7">
    <source>
        <dbReference type="EMBL" id="TNF68057.1"/>
    </source>
</evidence>
<dbReference type="InterPro" id="IPR005877">
    <property type="entry name" value="YSIRK_signal_dom"/>
</dbReference>
<feature type="compositionally biased region" description="Polar residues" evidence="2">
    <location>
        <begin position="2012"/>
        <end position="2023"/>
    </location>
</feature>
<feature type="compositionally biased region" description="Low complexity" evidence="2">
    <location>
        <begin position="1782"/>
        <end position="1810"/>
    </location>
</feature>
<reference evidence="7 8" key="1">
    <citation type="submission" date="2019-06" db="EMBL/GenBank/DDBJ databases">
        <title>Genome Announcement To Ensure Probiotic Safety of Streptococcus salivarius UBSS01.</title>
        <authorList>
            <person name="Sulthana A."/>
            <person name="Lakshmi S.G."/>
            <person name="Madempudi R.S."/>
        </authorList>
    </citation>
    <scope>NUCLEOTIDE SEQUENCE [LARGE SCALE GENOMIC DNA]</scope>
    <source>
        <strain evidence="7 8">UBSS01</strain>
    </source>
</reference>
<feature type="domain" description="CshA" evidence="5">
    <location>
        <begin position="1562"/>
        <end position="1679"/>
    </location>
</feature>
<feature type="domain" description="CshA" evidence="5">
    <location>
        <begin position="1238"/>
        <end position="1344"/>
    </location>
</feature>
<feature type="domain" description="CshA" evidence="5">
    <location>
        <begin position="2001"/>
        <end position="2094"/>
    </location>
</feature>
<feature type="domain" description="CshA" evidence="5">
    <location>
        <begin position="1890"/>
        <end position="1999"/>
    </location>
</feature>
<dbReference type="Pfam" id="PF20009">
    <property type="entry name" value="GEVED"/>
    <property type="match status" value="1"/>
</dbReference>
<feature type="region of interest" description="Disordered" evidence="2">
    <location>
        <begin position="83"/>
        <end position="229"/>
    </location>
</feature>
<feature type="compositionally biased region" description="Low complexity" evidence="2">
    <location>
        <begin position="1881"/>
        <end position="1901"/>
    </location>
</feature>
<evidence type="ECO:0000259" key="4">
    <source>
        <dbReference type="Pfam" id="PF18651"/>
    </source>
</evidence>
<feature type="domain" description="CshA" evidence="5">
    <location>
        <begin position="1789"/>
        <end position="1888"/>
    </location>
</feature>
<comment type="caution">
    <text evidence="7">The sequence shown here is derived from an EMBL/GenBank/DDBJ whole genome shotgun (WGS) entry which is preliminary data.</text>
</comment>
<keyword evidence="1" id="KW-0732">Signal</keyword>
<feature type="compositionally biased region" description="Acidic residues" evidence="2">
    <location>
        <begin position="212"/>
        <end position="224"/>
    </location>
</feature>
<dbReference type="NCBIfam" id="TIGR01168">
    <property type="entry name" value="YSIRK_signal"/>
    <property type="match status" value="1"/>
</dbReference>
<feature type="domain" description="CshA" evidence="5">
    <location>
        <begin position="1005"/>
        <end position="1117"/>
    </location>
</feature>
<feature type="non-terminal residue" evidence="7">
    <location>
        <position position="2094"/>
    </location>
</feature>
<feature type="domain" description="CshA" evidence="5">
    <location>
        <begin position="1681"/>
        <end position="1787"/>
    </location>
</feature>
<dbReference type="InterPro" id="IPR040683">
    <property type="entry name" value="CshA_NR2"/>
</dbReference>
<dbReference type="Pfam" id="PF18651">
    <property type="entry name" value="CshA_NR2"/>
    <property type="match status" value="1"/>
</dbReference>
<name>A0AAX2V393_STRSL</name>
<sequence length="2094" mass="218320">MGKDLFNDRISRFSIRKLNVGVCSVLLGTLVMVGTASQVSADETANQVQAGDVTSTTATVSEESSSQTAVAAQASTEVANILSSTETNSQSQTVSNASSANSETSTTQASSETTSQAASSTSATTAASTTSVAGSTSVGNTTGVSTTASVTSASSETPASETASEAQGVDVQAEASTTNALSSGAEASAVEQPVVTAETSGRRRTRRALGDPNDESLIGDDVEDATSTPKVEKPGFTTNVDAKSMASQISWLDFGDVANWTGTTTVLVPKSEVKPTENLEEKLALQVGSTYTKEIMPGYVVTVKVKSLKPFQATEIYKKRMENQGATEAEKATYDPNAKNGYVSGVTSNAARQAFNNGEEAKIVADAQNNWTEIRFENIDTKTKKTTISSALNGGNIGVQFEISATFRGKTVKPAIVMADGESANPGELVMFTTNGEGWQHIGEWKKFTRPTTSVTYSPQDTENLFGPNPKFNNTNLNQLRRSTQVGPEKKPVAWKYFGNPDKVTGGLGTGIFGPNISEGNYTVPIVMTRGASEVGLYVASGGKQSAMLGFFPIDEGDAPESYGKAMHTIATVDGITGAKVNQPYIGNVSPDMDENTVLDWFGDDKATTADEGIDQLLPDELKGTTNEMIKMDRTRPGNYKLSIEAHTDGASEAYIYGWIDFNQNGTFDEDERSDLARITNDGTVELTFANSKTYIDPSVKELGARVRIAKKANEIESPTGMALSGEVEDFRTQITHPPKGEFKETSGPQGAKQTATVTFTARGEHKYELNSSAVIDEMVEPYIVDKDGNRATLDGDGYYVVPGQGKYKITANGKDVDVEFIPEDNFLGTADGISIRRSDNNGYDTGWSTKFPDQEPNINGQLNTMDGQYVPTVTPIEIEGVDKTSTDVQGATQKETPTFNTTETNSNGDKIAITPSAEYPAKLVDPATGLTTDAPSVTVEGEGTYTINPSTGEVTFTPDPSFTGTAKGVEVTLSAPVGRNKDGKIQQDYIKTATAKYTPTVTPITVTPTDKVSADVQNVPQTQTPTFDLSNDKTAEITSKKLVDPATGQPTDETTVTVAGEGSYTIDPTTGAVTFTPEKDFVGTAKGVTVQATATITNANGKTATITSDATYTPTVVAAVPTAQPATSKDAQGATQTGTPTFAGTTVQVNGEDKAITIKDNSYTLLDNDGNEVTSTPAYAADDTTEIGTYSIDSATGQVTFTPTDKSYTGVVTPAKVQAESSNGIKVDTTYTPEIVPVTPTATPAETEDIQGATQTGKPEFKGGTVTVDGVEKTVAINEAVPATFDDGSTTKTVDGVGTYTVAADGTVTFVPEKSFVGTAPAVTVVREDKNGTKASATYTPTVTPVTPTATPVETTDIQGATQTGKPVFTEGNSRVPMNDDVAATFDDGSTTKTVDGVGTYTVAADGTVTFVPEKSFTGTAPAVTVVREDKNGTKASATYTPSVTPITVTPTDKVSADIQNVPQTQTPTFDLSNDKTAEITSKKLVDPATGQPTDETTVTVAGEGSYTIDPTTGAVTFTPEKDFVGTAKGVTVQATATITNANGKTATITSDATYTPTVVPAVPTANPATSKDIQGATQTGTPTFAGTTVQVNGEDKAITIKDNSYTLLDNDGNEVTSTPAYAADGTTEIGTYSIDSATGQVTFTPTDKSYTGVVTPAKVQAESSNGIKVDTTYTPEIVPVTPTATPAETKDIQGATQTGKPEFKGGTVTVDGVEKTVAINEDVPATFDDGSTTKTVDGVGTYTVAADGTVTFVPEKSFVGTAPAVTVVREDKNGTKASATYTPTVTPVTPTATPVETTGKQGQTQTGKPEFTEGDSRVPMNDDVPATFDDGSTTKTVDGVGTYTVAADGIVTFVPEKLFTGTAPAVTVVREDKNGTKASATYTPTVTPVTPTATPAESTGPQGLVQTGTVTFTEGDEVAPIDKDTITLLDENGQPAASVEAKSPAGDVIGIFTVDKETGVVTFTPTDKSYSGDVVPVKVQAADTNGTTVETTYTPKITPVVPTSEDATTKDIQGATQTGKPTFTEGDPNVPIDEDTPATFEDGSTTKTVDGEGTYTVSPDGTVTFVPEKSFTGTASGVTVKRVDKNGTEITA</sequence>
<feature type="region of interest" description="Disordered" evidence="2">
    <location>
        <begin position="1780"/>
        <end position="1822"/>
    </location>
</feature>
<evidence type="ECO:0000259" key="5">
    <source>
        <dbReference type="Pfam" id="PF19076"/>
    </source>
</evidence>
<feature type="compositionally biased region" description="Polar residues" evidence="2">
    <location>
        <begin position="83"/>
        <end position="92"/>
    </location>
</feature>
<dbReference type="InterPro" id="IPR026395">
    <property type="entry name" value="CshA_fibril"/>
</dbReference>
<dbReference type="Pfam" id="PF19076">
    <property type="entry name" value="CshA_repeat"/>
    <property type="match status" value="12"/>
</dbReference>
<feature type="domain" description="CshA" evidence="5">
    <location>
        <begin position="1120"/>
        <end position="1236"/>
    </location>
</feature>
<dbReference type="Pfam" id="PF04650">
    <property type="entry name" value="YSIRK_signal"/>
    <property type="match status" value="1"/>
</dbReference>
<feature type="domain" description="CshA" evidence="5">
    <location>
        <begin position="877"/>
        <end position="1002"/>
    </location>
</feature>